<evidence type="ECO:0000313" key="1">
    <source>
        <dbReference type="EMBL" id="MCT7359105.1"/>
    </source>
</evidence>
<reference evidence="1" key="2">
    <citation type="submission" date="2022-08" db="EMBL/GenBank/DDBJ databases">
        <authorList>
            <person name="Dong C."/>
        </authorList>
    </citation>
    <scope>NUCLEOTIDE SEQUENCE</scope>
    <source>
        <strain evidence="1">59MF3M-4</strain>
    </source>
</reference>
<keyword evidence="2" id="KW-1185">Reference proteome</keyword>
<evidence type="ECO:0000313" key="2">
    <source>
        <dbReference type="Proteomes" id="UP001147830"/>
    </source>
</evidence>
<reference evidence="1" key="1">
    <citation type="journal article" date="2022" name="Front. Microbiol.">
        <title>Genome-based taxonomic rearrangement of Oceanobacter-related bacteria including the description of Thalassolituus hydrocarbonoclasticus sp. nov. and Thalassolituus pacificus sp. nov. and emended description of the genus Thalassolituus.</title>
        <authorList>
            <person name="Dong C."/>
            <person name="Wei L."/>
            <person name="Wang J."/>
            <person name="Lai Q."/>
            <person name="Huang Z."/>
            <person name="Shao Z."/>
        </authorList>
    </citation>
    <scope>NUCLEOTIDE SEQUENCE</scope>
    <source>
        <strain evidence="1">59MF3M-4</strain>
    </source>
</reference>
<gene>
    <name evidence="1" type="ORF">NYR02_08745</name>
</gene>
<organism evidence="1 2">
    <name type="scientific">Thalassolituus pacificus</name>
    <dbReference type="NCBI Taxonomy" id="2975440"/>
    <lineage>
        <taxon>Bacteria</taxon>
        <taxon>Pseudomonadati</taxon>
        <taxon>Pseudomonadota</taxon>
        <taxon>Gammaproteobacteria</taxon>
        <taxon>Oceanospirillales</taxon>
        <taxon>Oceanospirillaceae</taxon>
        <taxon>Thalassolituus</taxon>
    </lineage>
</organism>
<accession>A0A9X3ARF1</accession>
<protein>
    <submittedName>
        <fullName evidence="1">Uncharacterized protein</fullName>
    </submittedName>
</protein>
<comment type="caution">
    <text evidence="1">The sequence shown here is derived from an EMBL/GenBank/DDBJ whole genome shotgun (WGS) entry which is preliminary data.</text>
</comment>
<dbReference type="AlphaFoldDB" id="A0A9X3ARF1"/>
<dbReference type="EMBL" id="JAOANI010000015">
    <property type="protein sequence ID" value="MCT7359105.1"/>
    <property type="molecule type" value="Genomic_DNA"/>
</dbReference>
<name>A0A9X3ARF1_9GAMM</name>
<dbReference type="Proteomes" id="UP001147830">
    <property type="component" value="Unassembled WGS sequence"/>
</dbReference>
<dbReference type="RefSeq" id="WP_260975983.1">
    <property type="nucleotide sequence ID" value="NZ_JAOANI010000015.1"/>
</dbReference>
<sequence length="69" mass="7187">MRHEIAVQLLALKSGIAVTVFCASGAAAETDDISGLSAGMRTSGSGHGWPMRHAASKYQGFKDYFAGAK</sequence>
<proteinExistence type="predicted"/>